<name>A0ABD2AV08_VESSQ</name>
<keyword evidence="3" id="KW-1185">Reference proteome</keyword>
<organism evidence="2 3">
    <name type="scientific">Vespula squamosa</name>
    <name type="common">Southern yellow jacket</name>
    <name type="synonym">Wasp</name>
    <dbReference type="NCBI Taxonomy" id="30214"/>
    <lineage>
        <taxon>Eukaryota</taxon>
        <taxon>Metazoa</taxon>
        <taxon>Ecdysozoa</taxon>
        <taxon>Arthropoda</taxon>
        <taxon>Hexapoda</taxon>
        <taxon>Insecta</taxon>
        <taxon>Pterygota</taxon>
        <taxon>Neoptera</taxon>
        <taxon>Endopterygota</taxon>
        <taxon>Hymenoptera</taxon>
        <taxon>Apocrita</taxon>
        <taxon>Aculeata</taxon>
        <taxon>Vespoidea</taxon>
        <taxon>Vespidae</taxon>
        <taxon>Vespinae</taxon>
        <taxon>Vespula</taxon>
    </lineage>
</organism>
<comment type="caution">
    <text evidence="2">The sequence shown here is derived from an EMBL/GenBank/DDBJ whole genome shotgun (WGS) entry which is preliminary data.</text>
</comment>
<sequence length="139" mass="15677">MRHEAELRGNCNVRSPTLLVDSLSQTSPCGRFNLRVADVWKLELSGQIEISTTLVPTTLINNNLENWKIPFGGEEKTEEKEEEKEKEEEEDMVEETRERGPGEGWSVFGVEFDPSVEVLFRHCDNSNNAALTGTVHEGT</sequence>
<feature type="compositionally biased region" description="Acidic residues" evidence="1">
    <location>
        <begin position="80"/>
        <end position="93"/>
    </location>
</feature>
<reference evidence="2 3" key="1">
    <citation type="journal article" date="2024" name="Ann. Entomol. Soc. Am.">
        <title>Genomic analyses of the southern and eastern yellowjacket wasps (Hymenoptera: Vespidae) reveal evolutionary signatures of social life.</title>
        <authorList>
            <person name="Catto M.A."/>
            <person name="Caine P.B."/>
            <person name="Orr S.E."/>
            <person name="Hunt B.G."/>
            <person name="Goodisman M.A.D."/>
        </authorList>
    </citation>
    <scope>NUCLEOTIDE SEQUENCE [LARGE SCALE GENOMIC DNA]</scope>
    <source>
        <strain evidence="2">233</strain>
        <tissue evidence="2">Head and thorax</tissue>
    </source>
</reference>
<dbReference type="Proteomes" id="UP001607302">
    <property type="component" value="Unassembled WGS sequence"/>
</dbReference>
<evidence type="ECO:0000256" key="1">
    <source>
        <dbReference type="SAM" id="MobiDB-lite"/>
    </source>
</evidence>
<proteinExistence type="predicted"/>
<protein>
    <submittedName>
        <fullName evidence="2">Uncharacterized protein</fullName>
    </submittedName>
</protein>
<evidence type="ECO:0000313" key="3">
    <source>
        <dbReference type="Proteomes" id="UP001607302"/>
    </source>
</evidence>
<evidence type="ECO:0000313" key="2">
    <source>
        <dbReference type="EMBL" id="KAL2724454.1"/>
    </source>
</evidence>
<accession>A0ABD2AV08</accession>
<feature type="region of interest" description="Disordered" evidence="1">
    <location>
        <begin position="70"/>
        <end position="106"/>
    </location>
</feature>
<dbReference type="AlphaFoldDB" id="A0ABD2AV08"/>
<gene>
    <name evidence="2" type="ORF">V1478_008967</name>
</gene>
<dbReference type="EMBL" id="JAUDFV010000139">
    <property type="protein sequence ID" value="KAL2724454.1"/>
    <property type="molecule type" value="Genomic_DNA"/>
</dbReference>